<dbReference type="Proteomes" id="UP000092731">
    <property type="component" value="Unassembled WGS sequence"/>
</dbReference>
<organism evidence="1 3">
    <name type="scientific">Ehrlichia ruminantium</name>
    <name type="common">heartwater rickettsia</name>
    <name type="synonym">Cowdria ruminantium</name>
    <dbReference type="NCBI Taxonomy" id="779"/>
    <lineage>
        <taxon>Bacteria</taxon>
        <taxon>Pseudomonadati</taxon>
        <taxon>Pseudomonadota</taxon>
        <taxon>Alphaproteobacteria</taxon>
        <taxon>Rickettsiales</taxon>
        <taxon>Anaplasmataceae</taxon>
        <taxon>Ehrlichia</taxon>
    </lineage>
</organism>
<dbReference type="EMBL" id="BDDM01000019">
    <property type="protein sequence ID" value="GAT77874.1"/>
    <property type="molecule type" value="Genomic_DNA"/>
</dbReference>
<proteinExistence type="predicted"/>
<protein>
    <submittedName>
        <fullName evidence="1">Uncharacterized protein</fullName>
    </submittedName>
</protein>
<evidence type="ECO:0000313" key="1">
    <source>
        <dbReference type="EMBL" id="GAT76865.1"/>
    </source>
</evidence>
<evidence type="ECO:0000313" key="4">
    <source>
        <dbReference type="Proteomes" id="UP000092731"/>
    </source>
</evidence>
<evidence type="ECO:0000313" key="3">
    <source>
        <dbReference type="Proteomes" id="UP000092677"/>
    </source>
</evidence>
<dbReference type="AlphaFoldDB" id="A0A170RKH2"/>
<evidence type="ECO:0000313" key="2">
    <source>
        <dbReference type="EMBL" id="GAT77874.1"/>
    </source>
</evidence>
<accession>A0A170RKH2</accession>
<reference evidence="1" key="1">
    <citation type="journal article" date="2016" name="Genome Announc.">
        <title>Draft Genome Sequences of Three Strains of Ehrlichia ruminantium, a Tick-Borne Pathogen of Ruminants, Isolated from Zimbabwe, The Gambia, and Ghana.</title>
        <authorList>
            <person name="Nakao R."/>
            <person name="Jongejan F."/>
            <person name="Sugimoto C."/>
        </authorList>
    </citation>
    <scope>NUCLEOTIDE SEQUENCE</scope>
    <source>
        <strain evidence="1">Kerr Seringe</strain>
        <strain evidence="2">Pokoase 417</strain>
    </source>
</reference>
<comment type="caution">
    <text evidence="1">The sequence shown here is derived from an EMBL/GenBank/DDBJ whole genome shotgun (WGS) entry which is preliminary data.</text>
</comment>
<gene>
    <name evidence="1" type="ORF">EHRUM2_00610</name>
    <name evidence="2" type="ORF">EHRUM3_00740</name>
</gene>
<reference evidence="3 4" key="2">
    <citation type="submission" date="2016-05" db="EMBL/GenBank/DDBJ databases">
        <title>Draft genome sequences of four strains of Ehrlichia ruminantium, a tick-borne pathogen of ruminants, isolated from Zimbabwe, The Gambia and Ghana.</title>
        <authorList>
            <person name="Nakao R."/>
            <person name="Jongejan F."/>
            <person name="Sugimoto C."/>
        </authorList>
    </citation>
    <scope>NUCLEOTIDE SEQUENCE [LARGE SCALE GENOMIC DNA]</scope>
    <source>
        <strain evidence="3">Kerr Seringe</strain>
        <strain evidence="4">Pokoase 417</strain>
    </source>
</reference>
<dbReference type="Proteomes" id="UP000092677">
    <property type="component" value="Unassembled WGS sequence"/>
</dbReference>
<sequence>MERYTINSLIHFIVIYKNLSGIEVVDMFCSDSVLIYFPFLIKIPIYTNIKRILVLVTINKKKVRSIFLIGNMKYVV</sequence>
<name>A0A170RKH2_EHRRU</name>
<dbReference type="EMBL" id="BDDL01000009">
    <property type="protein sequence ID" value="GAT76865.1"/>
    <property type="molecule type" value="Genomic_DNA"/>
</dbReference>